<evidence type="ECO:0000256" key="5">
    <source>
        <dbReference type="ARBA" id="ARBA00023065"/>
    </source>
</evidence>
<dbReference type="Pfam" id="PF00027">
    <property type="entry name" value="cNMP_binding"/>
    <property type="match status" value="1"/>
</dbReference>
<sequence length="814" mass="92444">MWEQSLLLCLLLEAFLLPYLLAFQPEVVGGISMFFVFIIACEFVFTVDIYVQARMGYYSDGNLIRDKKRTIRRYIRSWHFALDVIAIVPVQILVIGFPRVVAKLLFVKLLRWSRLPHLVSSLDEFYAKQFVVLKLLKVLASTLYLAHVLACIRYSFGEDTSQNNPWLPASSLHHLPLHRHYLAALFWSVGIMTGLFEGELPRHNAEFLFTILVALCGFSMFTTLCATIFVISKCESGNTEAVGARINQLVHVLSFHHVPENQQTQAIDYLKRYYTDAESTDRETAKILCPSIANDIQVELLKATIAEVSIFGGCSDQFIVAMTSLLEMIAVPAQTTLFTVGDHGNAMYVVHSGVLAIIVKSVTVREIRKVANLNLSFMVDSDKVMDPKQSRNRYLKGDFAFDLVCALPYEYLNMDNYGLLRLPRLLRVLHLKKQLQEIEHFIQLNSRRQLLLFIILLMMMFHVVACVYFGISYIEGFDPNENEAWICPTSLCLHRLNATHLENCNGTKFAEDINRDELEGITAMEYFRSLYYAVGVLASPGKTVEPTSDRQLVAALVLMLGGFLISAIVVDNVQKRFTASAFEQNQFIETSTRIQLFLRRQKVPLAIHHRVKSFLDYWWSSHRGAVIRELLADLPRSMRLELRRSICMPVLQTLALLQGVHSVRDKLEEILVENAEFILYGQGETVYRHGDYVTGMFFLLEGEVCVVKVGGPPSEVPRGGFFGIAALTQKERGEGYTEHVSANRGCILLFVSREQLQAMEAIFPALKTELLALDQRLLNNKLAGLNVNNYQEVDNQIEVPSRVFYTRSSLEAEI</sequence>
<keyword evidence="2" id="KW-0813">Transport</keyword>
<evidence type="ECO:0000256" key="6">
    <source>
        <dbReference type="ARBA" id="ARBA00023136"/>
    </source>
</evidence>
<evidence type="ECO:0000313" key="12">
    <source>
        <dbReference type="Proteomes" id="UP000440367"/>
    </source>
</evidence>
<dbReference type="Gene3D" id="2.60.120.10">
    <property type="entry name" value="Jelly Rolls"/>
    <property type="match status" value="1"/>
</dbReference>
<keyword evidence="7" id="KW-0407">Ion channel</keyword>
<dbReference type="AlphaFoldDB" id="A0A6A3ZVQ0"/>
<dbReference type="Gene3D" id="1.10.287.630">
    <property type="entry name" value="Helix hairpin bin"/>
    <property type="match status" value="1"/>
</dbReference>
<keyword evidence="3 8" id="KW-0812">Transmembrane</keyword>
<dbReference type="InterPro" id="IPR050866">
    <property type="entry name" value="CNG_cation_channel"/>
</dbReference>
<name>A0A6A3ZVQ0_9STRA</name>
<evidence type="ECO:0000256" key="7">
    <source>
        <dbReference type="ARBA" id="ARBA00023286"/>
    </source>
</evidence>
<evidence type="ECO:0000259" key="10">
    <source>
        <dbReference type="PROSITE" id="PS50042"/>
    </source>
</evidence>
<dbReference type="Pfam" id="PF00520">
    <property type="entry name" value="Ion_trans"/>
    <property type="match status" value="2"/>
</dbReference>
<dbReference type="SUPFAM" id="SSF81324">
    <property type="entry name" value="Voltage-gated potassium channels"/>
    <property type="match status" value="2"/>
</dbReference>
<keyword evidence="9" id="KW-0732">Signal</keyword>
<dbReference type="CDD" id="cd00038">
    <property type="entry name" value="CAP_ED"/>
    <property type="match status" value="1"/>
</dbReference>
<accession>A0A6A3ZVQ0</accession>
<dbReference type="PANTHER" id="PTHR45638">
    <property type="entry name" value="CYCLIC NUCLEOTIDE-GATED CATION CHANNEL SUBUNIT A"/>
    <property type="match status" value="1"/>
</dbReference>
<dbReference type="GO" id="GO:0016020">
    <property type="term" value="C:membrane"/>
    <property type="evidence" value="ECO:0007669"/>
    <property type="project" value="UniProtKB-SubCell"/>
</dbReference>
<feature type="signal peptide" evidence="9">
    <location>
        <begin position="1"/>
        <end position="22"/>
    </location>
</feature>
<feature type="transmembrane region" description="Helical" evidence="8">
    <location>
        <begin position="208"/>
        <end position="231"/>
    </location>
</feature>
<dbReference type="Proteomes" id="UP000440367">
    <property type="component" value="Unassembled WGS sequence"/>
</dbReference>
<dbReference type="Gene3D" id="1.10.287.70">
    <property type="match status" value="2"/>
</dbReference>
<feature type="transmembrane region" description="Helical" evidence="8">
    <location>
        <begin position="135"/>
        <end position="156"/>
    </location>
</feature>
<evidence type="ECO:0000256" key="2">
    <source>
        <dbReference type="ARBA" id="ARBA00022448"/>
    </source>
</evidence>
<proteinExistence type="predicted"/>
<dbReference type="EMBL" id="QXGD01000310">
    <property type="protein sequence ID" value="KAE9243782.1"/>
    <property type="molecule type" value="Genomic_DNA"/>
</dbReference>
<keyword evidence="4 8" id="KW-1133">Transmembrane helix</keyword>
<dbReference type="GO" id="GO:0044877">
    <property type="term" value="F:protein-containing complex binding"/>
    <property type="evidence" value="ECO:0007669"/>
    <property type="project" value="TreeGrafter"/>
</dbReference>
<feature type="transmembrane region" description="Helical" evidence="8">
    <location>
        <begin position="450"/>
        <end position="471"/>
    </location>
</feature>
<dbReference type="InterPro" id="IPR005821">
    <property type="entry name" value="Ion_trans_dom"/>
</dbReference>
<organism evidence="11 12">
    <name type="scientific">Phytophthora fragariae</name>
    <dbReference type="NCBI Taxonomy" id="53985"/>
    <lineage>
        <taxon>Eukaryota</taxon>
        <taxon>Sar</taxon>
        <taxon>Stramenopiles</taxon>
        <taxon>Oomycota</taxon>
        <taxon>Peronosporomycetes</taxon>
        <taxon>Peronosporales</taxon>
        <taxon>Peronosporaceae</taxon>
        <taxon>Phytophthora</taxon>
    </lineage>
</organism>
<dbReference type="GO" id="GO:0005221">
    <property type="term" value="F:intracellularly cyclic nucleotide-activated monoatomic cation channel activity"/>
    <property type="evidence" value="ECO:0007669"/>
    <property type="project" value="InterPro"/>
</dbReference>
<evidence type="ECO:0000256" key="9">
    <source>
        <dbReference type="SAM" id="SignalP"/>
    </source>
</evidence>
<keyword evidence="7" id="KW-1071">Ligand-gated ion channel</keyword>
<feature type="domain" description="Cyclic nucleotide-binding" evidence="10">
    <location>
        <begin position="310"/>
        <end position="374"/>
    </location>
</feature>
<feature type="transmembrane region" description="Helical" evidence="8">
    <location>
        <begin position="177"/>
        <end position="196"/>
    </location>
</feature>
<evidence type="ECO:0000256" key="8">
    <source>
        <dbReference type="SAM" id="Phobius"/>
    </source>
</evidence>
<evidence type="ECO:0000313" key="11">
    <source>
        <dbReference type="EMBL" id="KAE9243782.1"/>
    </source>
</evidence>
<dbReference type="InterPro" id="IPR018490">
    <property type="entry name" value="cNMP-bd_dom_sf"/>
</dbReference>
<feature type="transmembrane region" description="Helical" evidence="8">
    <location>
        <begin position="552"/>
        <end position="570"/>
    </location>
</feature>
<dbReference type="SUPFAM" id="SSF51206">
    <property type="entry name" value="cAMP-binding domain-like"/>
    <property type="match status" value="2"/>
</dbReference>
<comment type="subcellular location">
    <subcellularLocation>
        <location evidence="1">Membrane</location>
        <topology evidence="1">Multi-pass membrane protein</topology>
    </subcellularLocation>
</comment>
<evidence type="ECO:0000256" key="3">
    <source>
        <dbReference type="ARBA" id="ARBA00022692"/>
    </source>
</evidence>
<dbReference type="PROSITE" id="PS50042">
    <property type="entry name" value="CNMP_BINDING_3"/>
    <property type="match status" value="2"/>
</dbReference>
<feature type="transmembrane region" description="Helical" evidence="8">
    <location>
        <begin position="74"/>
        <end position="97"/>
    </location>
</feature>
<dbReference type="PANTHER" id="PTHR45638:SF11">
    <property type="entry name" value="CYCLIC NUCLEOTIDE-GATED CATION CHANNEL SUBUNIT A"/>
    <property type="match status" value="1"/>
</dbReference>
<keyword evidence="6 8" id="KW-0472">Membrane</keyword>
<dbReference type="InterPro" id="IPR014710">
    <property type="entry name" value="RmlC-like_jellyroll"/>
</dbReference>
<keyword evidence="5" id="KW-0406">Ion transport</keyword>
<protein>
    <recommendedName>
        <fullName evidence="10">Cyclic nucleotide-binding domain-containing protein</fullName>
    </recommendedName>
</protein>
<feature type="transmembrane region" description="Helical" evidence="8">
    <location>
        <begin position="32"/>
        <end position="53"/>
    </location>
</feature>
<feature type="domain" description="Cyclic nucleotide-binding" evidence="10">
    <location>
        <begin position="671"/>
        <end position="759"/>
    </location>
</feature>
<reference evidence="11 12" key="1">
    <citation type="submission" date="2018-08" db="EMBL/GenBank/DDBJ databases">
        <title>Genomic investigation of the strawberry pathogen Phytophthora fragariae indicates pathogenicity is determined by transcriptional variation in three key races.</title>
        <authorList>
            <person name="Adams T.M."/>
            <person name="Armitage A.D."/>
            <person name="Sobczyk M.K."/>
            <person name="Bates H.J."/>
            <person name="Dunwell J.M."/>
            <person name="Nellist C.F."/>
            <person name="Harrison R.J."/>
        </authorList>
    </citation>
    <scope>NUCLEOTIDE SEQUENCE [LARGE SCALE GENOMIC DNA]</scope>
    <source>
        <strain evidence="11 12">BC-1</strain>
    </source>
</reference>
<dbReference type="InterPro" id="IPR000595">
    <property type="entry name" value="cNMP-bd_dom"/>
</dbReference>
<feature type="chain" id="PRO_5025652274" description="Cyclic nucleotide-binding domain-containing protein" evidence="9">
    <location>
        <begin position="23"/>
        <end position="814"/>
    </location>
</feature>
<evidence type="ECO:0000256" key="1">
    <source>
        <dbReference type="ARBA" id="ARBA00004141"/>
    </source>
</evidence>
<gene>
    <name evidence="11" type="ORF">PF002_g8096</name>
</gene>
<evidence type="ECO:0000256" key="4">
    <source>
        <dbReference type="ARBA" id="ARBA00022989"/>
    </source>
</evidence>
<comment type="caution">
    <text evidence="11">The sequence shown here is derived from an EMBL/GenBank/DDBJ whole genome shotgun (WGS) entry which is preliminary data.</text>
</comment>